<dbReference type="FunFam" id="3.30.70.870:FF:000002">
    <property type="entry name" value="Translation elongation factor 2"/>
    <property type="match status" value="1"/>
</dbReference>
<evidence type="ECO:0000256" key="3">
    <source>
        <dbReference type="ARBA" id="ARBA00022741"/>
    </source>
</evidence>
<evidence type="ECO:0000256" key="5">
    <source>
        <dbReference type="ARBA" id="ARBA00023187"/>
    </source>
</evidence>
<dbReference type="InterPro" id="IPR035647">
    <property type="entry name" value="EFG_III/V"/>
</dbReference>
<dbReference type="Gene3D" id="3.30.230.10">
    <property type="match status" value="1"/>
</dbReference>
<dbReference type="InterPro" id="IPR005517">
    <property type="entry name" value="Transl_elong_EFG/EF2_IV"/>
</dbReference>
<dbReference type="FunFam" id="3.30.70.240:FF:000004">
    <property type="entry name" value="116 kDa U5 small nuclear ribonucleoprotein"/>
    <property type="match status" value="1"/>
</dbReference>
<dbReference type="PRINTS" id="PR00315">
    <property type="entry name" value="ELONGATNFCT"/>
</dbReference>
<dbReference type="InterPro" id="IPR014721">
    <property type="entry name" value="Ribsml_uS5_D2-typ_fold_subgr"/>
</dbReference>
<dbReference type="GO" id="GO:0005682">
    <property type="term" value="C:U5 snRNP"/>
    <property type="evidence" value="ECO:0007669"/>
    <property type="project" value="UniProtKB-ARBA"/>
</dbReference>
<sequence length="989" mass="109934">MDQYDEFGNYIGPDSDDSDLERSDDEGVDHSAPGPVPQQQQQQQPLEGFDDDNEDHPMDGALTVGLSADAGPANSIVLHENKRYYKSAEETYGEDVEAMVQEEDAQLLSEPIVQPVKVRKYNLAEKDMPVTRYEKTFMLDMLHFPDMMRNVVVAGHLHHGKTSLMDMLVFETHQMTWNADQPERYTDTHVLSRSRGISVKSSPMSLVLQTTKGKSHLVNLIDTPGHVNFVDEVAAASRLADGMILVVDVVEGVMSNTEDIIRHALSENISLTLVLNKIDRLILELRLPPQEAYYKIKHTIEEVNTVISSVNPDPKLRLSPERGNVAFASTQTGWCFTLGSFAKLYSDTFGPLDVDQFAQRLWGNIYYDVENRKFTKSAGSIDTPRSFVHFVLEPLYKLYTQVLSEDSENLKNTLASLGIVLKPATYKIDVKPLLKVVLDQFFGPSTGLVDMIVNHVPSPKENAANKIQHTYTGPLNTDLAASMLKVDPEGPVVIHVSKLYPTSDAQEFRAFGRVMSGTLKRGQPVKVLGEGYSIDDEEDMVISVVDNLWIYESRYFVETEEAPPGCLVLIGGIDNSITKTATIVSTSIEDDLYIFRPIKHITQSVLKIAVEPIAPSELPKMLDGLRKINKSYPLVSTKVEESGEHIILGTGELYLDSVMHDLRRIFAEIEIKVSDPIVQFRETVIETSALKVYAETPNKKNKLTMIAEPLETGIAEDIETGRVSMRMTPKERGKHFEAKYQWDLLASRSIWAFGPDENGPNILMDDTLPSEVDKKLLLSVKESIKQGFQWGAREGPLCDEPIRNVKFRILDATIAQEAILRGSGQIIPTARRVCYSSFLMASPRLMEPMFSVEVQAPADCVSAVFTVLARRRGHVVRDTPKAGSPLYTVKALIPVLDANGFETDLRTATQGQAFCTQTFDHWAIVPGDPTDTSIVLRPLEPATGQSLARDLVLKTRRRKGLGDGIAVSKYLEQDTIIALSASGNADLLG</sequence>
<dbReference type="InterPro" id="IPR000640">
    <property type="entry name" value="EFG_V-like"/>
</dbReference>
<dbReference type="CDD" id="cd01683">
    <property type="entry name" value="EF2_IV_snRNP"/>
    <property type="match status" value="1"/>
</dbReference>
<dbReference type="FunFam" id="3.90.1430.10:FF:000001">
    <property type="entry name" value="116 kDa U5 small nuclear ribonucleoprotein component"/>
    <property type="match status" value="1"/>
</dbReference>
<dbReference type="InterPro" id="IPR027417">
    <property type="entry name" value="P-loop_NTPase"/>
</dbReference>
<dbReference type="GO" id="GO:0000974">
    <property type="term" value="C:Prp19 complex"/>
    <property type="evidence" value="ECO:0007669"/>
    <property type="project" value="UniProtKB-ARBA"/>
</dbReference>
<dbReference type="SMART" id="SM00838">
    <property type="entry name" value="EFG_C"/>
    <property type="match status" value="1"/>
</dbReference>
<dbReference type="GO" id="GO:0000398">
    <property type="term" value="P:mRNA splicing, via spliceosome"/>
    <property type="evidence" value="ECO:0007669"/>
    <property type="project" value="TreeGrafter"/>
</dbReference>
<dbReference type="GO" id="GO:0046540">
    <property type="term" value="C:U4/U6 x U5 tri-snRNP complex"/>
    <property type="evidence" value="ECO:0007669"/>
    <property type="project" value="TreeGrafter"/>
</dbReference>
<dbReference type="SUPFAM" id="SSF50447">
    <property type="entry name" value="Translation proteins"/>
    <property type="match status" value="1"/>
</dbReference>
<dbReference type="EMBL" id="LN483124">
    <property type="protein sequence ID" value="CED82225.1"/>
    <property type="molecule type" value="Genomic_DNA"/>
</dbReference>
<dbReference type="PANTHER" id="PTHR42908:SF6">
    <property type="entry name" value="116 KDA U5 SMALL NUCLEAR RIBONUCLEOPROTEIN COMPONENT"/>
    <property type="match status" value="1"/>
</dbReference>
<dbReference type="GO" id="GO:0005525">
    <property type="term" value="F:GTP binding"/>
    <property type="evidence" value="ECO:0007669"/>
    <property type="project" value="UniProtKB-KW"/>
</dbReference>
<feature type="region of interest" description="Disordered" evidence="8">
    <location>
        <begin position="1"/>
        <end position="66"/>
    </location>
</feature>
<dbReference type="InterPro" id="IPR005225">
    <property type="entry name" value="Small_GTP-bd"/>
</dbReference>
<evidence type="ECO:0000256" key="1">
    <source>
        <dbReference type="ARBA" id="ARBA00004123"/>
    </source>
</evidence>
<keyword evidence="10" id="KW-0378">Hydrolase</keyword>
<dbReference type="Gene3D" id="3.90.1430.10">
    <property type="entry name" value="Yeast translation eEF2 (G' domain)"/>
    <property type="match status" value="1"/>
</dbReference>
<dbReference type="InterPro" id="IPR035655">
    <property type="entry name" value="U5-116kDa_C"/>
</dbReference>
<dbReference type="InterPro" id="IPR031950">
    <property type="entry name" value="EFTUD2_N"/>
</dbReference>
<dbReference type="GO" id="GO:0003924">
    <property type="term" value="F:GTPase activity"/>
    <property type="evidence" value="ECO:0007669"/>
    <property type="project" value="InterPro"/>
</dbReference>
<evidence type="ECO:0000256" key="6">
    <source>
        <dbReference type="ARBA" id="ARBA00023242"/>
    </source>
</evidence>
<dbReference type="GO" id="GO:0005829">
    <property type="term" value="C:cytosol"/>
    <property type="evidence" value="ECO:0007669"/>
    <property type="project" value="TreeGrafter"/>
</dbReference>
<dbReference type="PANTHER" id="PTHR42908">
    <property type="entry name" value="TRANSLATION ELONGATION FACTOR-RELATED"/>
    <property type="match status" value="1"/>
</dbReference>
<accession>A0A0F7SNQ3</accession>
<dbReference type="CDD" id="cd16264">
    <property type="entry name" value="snRNP_III"/>
    <property type="match status" value="1"/>
</dbReference>
<name>A0A0F7SNQ3_PHARH</name>
<dbReference type="FunFam" id="3.40.50.300:FF:000646">
    <property type="entry name" value="U5 small nuclear ribonucleoprotein component"/>
    <property type="match status" value="1"/>
</dbReference>
<dbReference type="GO" id="GO:0071007">
    <property type="term" value="C:U2-type catalytic step 2 spliceosome"/>
    <property type="evidence" value="ECO:0007669"/>
    <property type="project" value="TreeGrafter"/>
</dbReference>
<organism evidence="10">
    <name type="scientific">Phaffia rhodozyma</name>
    <name type="common">Yeast</name>
    <name type="synonym">Xanthophyllomyces dendrorhous</name>
    <dbReference type="NCBI Taxonomy" id="264483"/>
    <lineage>
        <taxon>Eukaryota</taxon>
        <taxon>Fungi</taxon>
        <taxon>Dikarya</taxon>
        <taxon>Basidiomycota</taxon>
        <taxon>Agaricomycotina</taxon>
        <taxon>Tremellomycetes</taxon>
        <taxon>Cystofilobasidiales</taxon>
        <taxon>Mrakiaceae</taxon>
        <taxon>Phaffia</taxon>
    </lineage>
</organism>
<dbReference type="NCBIfam" id="TIGR00231">
    <property type="entry name" value="small_GTP"/>
    <property type="match status" value="1"/>
</dbReference>
<protein>
    <submittedName>
        <fullName evidence="10">p-loop containing nucleoside triphosphate hydrolase protein</fullName>
    </submittedName>
</protein>
<dbReference type="SMART" id="SM00889">
    <property type="entry name" value="EFG_IV"/>
    <property type="match status" value="1"/>
</dbReference>
<dbReference type="Pfam" id="PF16004">
    <property type="entry name" value="EFTUD2"/>
    <property type="match status" value="1"/>
</dbReference>
<dbReference type="CDD" id="cd04167">
    <property type="entry name" value="Snu114p"/>
    <property type="match status" value="1"/>
</dbReference>
<keyword evidence="4" id="KW-0342">GTP-binding</keyword>
<proteinExistence type="predicted"/>
<keyword evidence="2" id="KW-0507">mRNA processing</keyword>
<dbReference type="Gene3D" id="3.40.50.300">
    <property type="entry name" value="P-loop containing nucleotide triphosphate hydrolases"/>
    <property type="match status" value="1"/>
</dbReference>
<evidence type="ECO:0000313" key="10">
    <source>
        <dbReference type="EMBL" id="CED82225.1"/>
    </source>
</evidence>
<reference evidence="10" key="1">
    <citation type="submission" date="2014-08" db="EMBL/GenBank/DDBJ databases">
        <authorList>
            <person name="Sharma Rahul"/>
            <person name="Thines Marco"/>
        </authorList>
    </citation>
    <scope>NUCLEOTIDE SEQUENCE</scope>
</reference>
<dbReference type="InterPro" id="IPR044121">
    <property type="entry name" value="Snu114_GTP-bd"/>
</dbReference>
<comment type="subcellular location">
    <subcellularLocation>
        <location evidence="1">Nucleus</location>
    </subcellularLocation>
</comment>
<dbReference type="SUPFAM" id="SSF52540">
    <property type="entry name" value="P-loop containing nucleoside triphosphate hydrolases"/>
    <property type="match status" value="1"/>
</dbReference>
<feature type="compositionally biased region" description="Acidic residues" evidence="8">
    <location>
        <begin position="14"/>
        <end position="27"/>
    </location>
</feature>
<feature type="domain" description="Tr-type G" evidence="9">
    <location>
        <begin position="146"/>
        <end position="352"/>
    </location>
</feature>
<evidence type="ECO:0000256" key="4">
    <source>
        <dbReference type="ARBA" id="ARBA00023134"/>
    </source>
</evidence>
<evidence type="ECO:0000256" key="2">
    <source>
        <dbReference type="ARBA" id="ARBA00022664"/>
    </source>
</evidence>
<keyword evidence="5" id="KW-0508">mRNA splicing</keyword>
<dbReference type="Pfam" id="PF00679">
    <property type="entry name" value="EFG_C"/>
    <property type="match status" value="1"/>
</dbReference>
<keyword evidence="6" id="KW-0539">Nucleus</keyword>
<dbReference type="InterPro" id="IPR020568">
    <property type="entry name" value="Ribosomal_Su5_D2-typ_SF"/>
</dbReference>
<dbReference type="InterPro" id="IPR009000">
    <property type="entry name" value="Transl_B-barrel_sf"/>
</dbReference>
<evidence type="ECO:0000259" key="9">
    <source>
        <dbReference type="PROSITE" id="PS51722"/>
    </source>
</evidence>
<dbReference type="AlphaFoldDB" id="A0A0F7SNQ3"/>
<comment type="function">
    <text evidence="7">Component of the U5 snRNP complex required for pre-mRNA splicing. Binds GTP.</text>
</comment>
<dbReference type="Gene3D" id="2.40.30.10">
    <property type="entry name" value="Translation factors"/>
    <property type="match status" value="1"/>
</dbReference>
<dbReference type="SUPFAM" id="SSF54211">
    <property type="entry name" value="Ribosomal protein S5 domain 2-like"/>
    <property type="match status" value="1"/>
</dbReference>
<evidence type="ECO:0000256" key="8">
    <source>
        <dbReference type="SAM" id="MobiDB-lite"/>
    </source>
</evidence>
<dbReference type="GO" id="GO:0030623">
    <property type="term" value="F:U5 snRNA binding"/>
    <property type="evidence" value="ECO:0007669"/>
    <property type="project" value="TreeGrafter"/>
</dbReference>
<dbReference type="Pfam" id="PF00009">
    <property type="entry name" value="GTP_EFTU"/>
    <property type="match status" value="1"/>
</dbReference>
<dbReference type="CDD" id="cd04098">
    <property type="entry name" value="eEF2_C_snRNP"/>
    <property type="match status" value="1"/>
</dbReference>
<dbReference type="CDD" id="cd04090">
    <property type="entry name" value="EF2_II_snRNP"/>
    <property type="match status" value="1"/>
</dbReference>
<dbReference type="FunFam" id="3.30.230.10:FF:000009">
    <property type="entry name" value="116 kDa U5 small nuclear ribonucleoprotein component"/>
    <property type="match status" value="1"/>
</dbReference>
<dbReference type="Pfam" id="PF03764">
    <property type="entry name" value="EFG_IV"/>
    <property type="match status" value="1"/>
</dbReference>
<dbReference type="FunFam" id="2.40.30.10:FF:000029">
    <property type="entry name" value="116 kDa U5 small nuclear ribonucleoprotein component"/>
    <property type="match status" value="1"/>
</dbReference>
<dbReference type="Gene3D" id="3.30.70.240">
    <property type="match status" value="1"/>
</dbReference>
<dbReference type="SUPFAM" id="SSF54980">
    <property type="entry name" value="EF-G C-terminal domain-like"/>
    <property type="match status" value="2"/>
</dbReference>
<dbReference type="InterPro" id="IPR000795">
    <property type="entry name" value="T_Tr_GTP-bd_dom"/>
</dbReference>
<dbReference type="Gene3D" id="3.30.70.870">
    <property type="entry name" value="Elongation Factor G (Translational Gtpase), domain 3"/>
    <property type="match status" value="1"/>
</dbReference>
<dbReference type="PROSITE" id="PS51722">
    <property type="entry name" value="G_TR_2"/>
    <property type="match status" value="1"/>
</dbReference>
<evidence type="ECO:0000256" key="7">
    <source>
        <dbReference type="ARBA" id="ARBA00055641"/>
    </source>
</evidence>
<keyword evidence="3" id="KW-0547">Nucleotide-binding</keyword>